<dbReference type="EMBL" id="BKZW01000001">
    <property type="protein sequence ID" value="GER86517.1"/>
    <property type="molecule type" value="Genomic_DNA"/>
</dbReference>
<reference evidence="1 2" key="1">
    <citation type="submission" date="2019-10" db="EMBL/GenBank/DDBJ databases">
        <title>Dictyobacter vulcani sp. nov., within the class Ktedonobacteria, isolated from soil of volcanic Mt. Zao.</title>
        <authorList>
            <person name="Zheng Y."/>
            <person name="Wang C.M."/>
            <person name="Sakai Y."/>
            <person name="Abe K."/>
            <person name="Yokota A."/>
            <person name="Yabe S."/>
        </authorList>
    </citation>
    <scope>NUCLEOTIDE SEQUENCE [LARGE SCALE GENOMIC DNA]</scope>
    <source>
        <strain evidence="1 2">W12</strain>
    </source>
</reference>
<keyword evidence="2" id="KW-1185">Reference proteome</keyword>
<accession>A0A5J4KJB4</accession>
<dbReference type="InterPro" id="IPR011989">
    <property type="entry name" value="ARM-like"/>
</dbReference>
<proteinExistence type="predicted"/>
<name>A0A5J4KJB4_9CHLR</name>
<gene>
    <name evidence="1" type="ORF">KDW_06790</name>
</gene>
<evidence type="ECO:0000313" key="1">
    <source>
        <dbReference type="EMBL" id="GER86517.1"/>
    </source>
</evidence>
<dbReference type="Gene3D" id="1.25.10.10">
    <property type="entry name" value="Leucine-rich Repeat Variant"/>
    <property type="match status" value="1"/>
</dbReference>
<organism evidence="1 2">
    <name type="scientific">Dictyobacter vulcani</name>
    <dbReference type="NCBI Taxonomy" id="2607529"/>
    <lineage>
        <taxon>Bacteria</taxon>
        <taxon>Bacillati</taxon>
        <taxon>Chloroflexota</taxon>
        <taxon>Ktedonobacteria</taxon>
        <taxon>Ktedonobacterales</taxon>
        <taxon>Dictyobacteraceae</taxon>
        <taxon>Dictyobacter</taxon>
    </lineage>
</organism>
<dbReference type="SUPFAM" id="SSF48371">
    <property type="entry name" value="ARM repeat"/>
    <property type="match status" value="1"/>
</dbReference>
<sequence>MNNLEQRIQTVKLQITQEEISEHFINILQEVYGLIKEYPTQESFVLLEYIFRKLSSITRDEPEQAFRLIMQQLLPWILTPDLPENAATTQRDCYQILQEWIDQYPDHIRQKLLQASLDRLVMALRLHPTRLICWIISTLGYRREDLVIELWKVAQLYDDELGDTALRTLGSLRIPGPDRQLLLNELHRRIVLRITLPLLGALSDLVDVTTISVITQSLKHLSSVNEDNVPFARTLALGILTEIANAYVTDNKIQKAIWDAIVSLYESDPDKYVGDICLGSKIVSRCNEPRVLQQLLQWLKYYVEDGEQSNHIRYLFYLRILECIRPQQLAGIPLSHIPTSLELLYQDAQQDTENTSYWATSTTYKKERAWDLLLYLGDSTALLNTTFQTAVVRETSGFVRKEIMDLLACFQWRSLPEQVITWITEPINLSKETGSQEFAFRRSAVNLSKSAETLQTFHALLNFGMTFDGEIPRETSEMLSSVALGLLKRNTPGIVEMLIDSIAKEKLERHRIVALQALFGIASSDLLPSKYQSQIVTILDEDERNDLERSYLVHILGSLTPESFTPELVMLLRHLAESGQPHTATSAIEALTHIRVLFKMPSLLEKYLPLYPVGDQWNCQAKRGMGYGTVSILCSLYTQNPHSFAPAIASLIEQGEGVAFSFVLRALNEVHVHQQHPLSEEVRHALDSRLTLIDQTMFDPSIELLKTYAHLLPDAFIEWPWERQWQRFSPETRRTLAEVLGWAKHLPLYAHQQRTNHLLRLTGDANYLVRRAVYRSLAQIAPNVLFQMAITWAHSPFMEWRRRAAEALAWVPLAEIYETITHQLLTIYLANDADPLVREAAANGRIALQRRKWSHEYLEVVRKAYGKNNKQRLLAWRYAHSLTQIGNDSVIAELQSDLDSKDLAPYERQWIHWMLKHLKEQWEKTIKGWPKSWFAWNGDFLYEQGCFSFEKLERIKGTFFLYPYEIEDNFDSCHWWGTFLAEKPIPVDQGIEGEILLTNSRQGNAKIVNQADEIIWHLDVYFD</sequence>
<evidence type="ECO:0000313" key="2">
    <source>
        <dbReference type="Proteomes" id="UP000326912"/>
    </source>
</evidence>
<comment type="caution">
    <text evidence="1">The sequence shown here is derived from an EMBL/GenBank/DDBJ whole genome shotgun (WGS) entry which is preliminary data.</text>
</comment>
<dbReference type="InterPro" id="IPR016024">
    <property type="entry name" value="ARM-type_fold"/>
</dbReference>
<dbReference type="RefSeq" id="WP_151754637.1">
    <property type="nucleotide sequence ID" value="NZ_BKZW01000001.1"/>
</dbReference>
<protein>
    <submittedName>
        <fullName evidence="1">Uncharacterized protein</fullName>
    </submittedName>
</protein>
<dbReference type="AlphaFoldDB" id="A0A5J4KJB4"/>
<dbReference type="Proteomes" id="UP000326912">
    <property type="component" value="Unassembled WGS sequence"/>
</dbReference>